<dbReference type="Proteomes" id="UP000218767">
    <property type="component" value="Unassembled WGS sequence"/>
</dbReference>
<organism evidence="2 3">
    <name type="scientific">SAR86 cluster bacterium</name>
    <dbReference type="NCBI Taxonomy" id="2030880"/>
    <lineage>
        <taxon>Bacteria</taxon>
        <taxon>Pseudomonadati</taxon>
        <taxon>Pseudomonadota</taxon>
        <taxon>Gammaproteobacteria</taxon>
        <taxon>SAR86 cluster</taxon>
    </lineage>
</organism>
<feature type="transmembrane region" description="Helical" evidence="1">
    <location>
        <begin position="61"/>
        <end position="81"/>
    </location>
</feature>
<name>A0A2A4XDW6_9GAMM</name>
<feature type="transmembrane region" description="Helical" evidence="1">
    <location>
        <begin position="93"/>
        <end position="112"/>
    </location>
</feature>
<evidence type="ECO:0008006" key="4">
    <source>
        <dbReference type="Google" id="ProtNLM"/>
    </source>
</evidence>
<accession>A0A2A4XDW6</accession>
<gene>
    <name evidence="2" type="ORF">COB20_03425</name>
</gene>
<feature type="transmembrane region" description="Helical" evidence="1">
    <location>
        <begin position="133"/>
        <end position="155"/>
    </location>
</feature>
<dbReference type="EMBL" id="NVUL01000011">
    <property type="protein sequence ID" value="PCI80247.1"/>
    <property type="molecule type" value="Genomic_DNA"/>
</dbReference>
<evidence type="ECO:0000256" key="1">
    <source>
        <dbReference type="SAM" id="Phobius"/>
    </source>
</evidence>
<comment type="caution">
    <text evidence="2">The sequence shown here is derived from an EMBL/GenBank/DDBJ whole genome shotgun (WGS) entry which is preliminary data.</text>
</comment>
<keyword evidence="1" id="KW-0812">Transmembrane</keyword>
<reference evidence="3" key="1">
    <citation type="submission" date="2017-08" db="EMBL/GenBank/DDBJ databases">
        <title>A dynamic microbial community with high functional redundancy inhabits the cold, oxic subseafloor aquifer.</title>
        <authorList>
            <person name="Tully B.J."/>
            <person name="Wheat C.G."/>
            <person name="Glazer B.T."/>
            <person name="Huber J.A."/>
        </authorList>
    </citation>
    <scope>NUCLEOTIDE SEQUENCE [LARGE SCALE GENOMIC DNA]</scope>
</reference>
<sequence length="156" mass="16540">MFATLETTELATWVAVSLWGYPIMLSLHVMGLAVVVGIFSMRDLCLLGLFPGIQPSAFLGLGKLGWLGFIVNAVSGFALFASQATVFVTSVPFLVKIACIVAGMVLAGVIQSRLRVEVGLSDAVVAISKSTKIIASISLMFWLAAIIAGRLIAYIF</sequence>
<dbReference type="AlphaFoldDB" id="A0A2A4XDW6"/>
<protein>
    <recommendedName>
        <fullName evidence="4">Copper resistance protein D domain-containing protein</fullName>
    </recommendedName>
</protein>
<evidence type="ECO:0000313" key="2">
    <source>
        <dbReference type="EMBL" id="PCI80247.1"/>
    </source>
</evidence>
<keyword evidence="1" id="KW-1133">Transmembrane helix</keyword>
<proteinExistence type="predicted"/>
<feature type="transmembrane region" description="Helical" evidence="1">
    <location>
        <begin position="20"/>
        <end position="40"/>
    </location>
</feature>
<keyword evidence="1" id="KW-0472">Membrane</keyword>
<evidence type="ECO:0000313" key="3">
    <source>
        <dbReference type="Proteomes" id="UP000218767"/>
    </source>
</evidence>